<evidence type="ECO:0000313" key="1">
    <source>
        <dbReference type="EMBL" id="EGC45212.1"/>
    </source>
</evidence>
<dbReference type="EMBL" id="DS990638">
    <property type="protein sequence ID" value="EGC45212.1"/>
    <property type="molecule type" value="Genomic_DNA"/>
</dbReference>
<name>F0UH25_AJEC8</name>
<evidence type="ECO:0000313" key="2">
    <source>
        <dbReference type="Proteomes" id="UP000008142"/>
    </source>
</evidence>
<reference evidence="2" key="1">
    <citation type="submission" date="2008-07" db="EMBL/GenBank/DDBJ databases">
        <title>Annotation of Ajellomyces capsulatus strain H88.</title>
        <authorList>
            <person name="Champion M."/>
            <person name="Cuomo C."/>
            <person name="Ma L.-J."/>
            <person name="Henn M.R."/>
            <person name="Sil A."/>
            <person name="Goldman B."/>
            <person name="Young S.K."/>
            <person name="Kodira C.D."/>
            <person name="Zeng Q."/>
            <person name="Koehrsen M."/>
            <person name="Alvarado L."/>
            <person name="Berlin A."/>
            <person name="Borenstein D."/>
            <person name="Chen Z."/>
            <person name="Engels R."/>
            <person name="Freedman E."/>
            <person name="Gellesch M."/>
            <person name="Goldberg J."/>
            <person name="Griggs A."/>
            <person name="Gujja S."/>
            <person name="Heiman D."/>
            <person name="Hepburn T."/>
            <person name="Howarth C."/>
            <person name="Jen D."/>
            <person name="Larson L."/>
            <person name="Lewis B."/>
            <person name="Mehta T."/>
            <person name="Park D."/>
            <person name="Pearson M."/>
            <person name="Roberts A."/>
            <person name="Saif S."/>
            <person name="Shea T."/>
            <person name="Shenoy N."/>
            <person name="Sisk P."/>
            <person name="Stolte C."/>
            <person name="Sykes S."/>
            <person name="Walk T."/>
            <person name="White J."/>
            <person name="Yandava C."/>
            <person name="Klein B."/>
            <person name="McEwen J.G."/>
            <person name="Puccia R."/>
            <person name="Goldman G.H."/>
            <person name="Felipe M.S."/>
            <person name="Nino-Vega G."/>
            <person name="San-Blas G."/>
            <person name="Taylor J."/>
            <person name="Mendoza L."/>
            <person name="Galagan J."/>
            <person name="Nusbaum C."/>
            <person name="Birren B."/>
        </authorList>
    </citation>
    <scope>NUCLEOTIDE SEQUENCE [LARGE SCALE GENOMIC DNA]</scope>
    <source>
        <strain evidence="2">H88</strain>
    </source>
</reference>
<proteinExistence type="predicted"/>
<dbReference type="AlphaFoldDB" id="F0UH25"/>
<dbReference type="HOGENOM" id="CLU_2084156_0_0_1"/>
<accession>F0UH25</accession>
<dbReference type="OrthoDB" id="10624340at2759"/>
<sequence>MYHLQYMQRYMQWKKRSRPSEHSKRTVDTTAFTFKHIFAWDSVRTGGDGGAVRSISQNANAIGYRQLSPGCKKGNKNSMHPKCQVAAYKATEDTVRDQIFRAISGVRYTFIARFLGP</sequence>
<organism evidence="2">
    <name type="scientific">Ajellomyces capsulatus (strain H88)</name>
    <name type="common">Darling's disease fungus</name>
    <name type="synonym">Histoplasma capsulatum</name>
    <dbReference type="NCBI Taxonomy" id="544711"/>
    <lineage>
        <taxon>Eukaryota</taxon>
        <taxon>Fungi</taxon>
        <taxon>Dikarya</taxon>
        <taxon>Ascomycota</taxon>
        <taxon>Pezizomycotina</taxon>
        <taxon>Eurotiomycetes</taxon>
        <taxon>Eurotiomycetidae</taxon>
        <taxon>Onygenales</taxon>
        <taxon>Ajellomycetaceae</taxon>
        <taxon>Histoplasma</taxon>
    </lineage>
</organism>
<dbReference type="Proteomes" id="UP000008142">
    <property type="component" value="Unassembled WGS sequence"/>
</dbReference>
<gene>
    <name evidence="1" type="ORF">HCEG_04427</name>
</gene>
<protein>
    <submittedName>
        <fullName evidence="1">Predicted protein</fullName>
    </submittedName>
</protein>
<dbReference type="OMA" id="HIFAWDS"/>